<keyword evidence="1" id="KW-0175">Coiled coil</keyword>
<dbReference type="Proteomes" id="UP000515909">
    <property type="component" value="Chromosome"/>
</dbReference>
<dbReference type="KEGG" id="cfem:HCR03_08365"/>
<sequence>MPRGVRKSIEDQISEIDLKIQELQEKKKQLLEEKEQEDIRQLLEAAKESGLTPADLVKKLTEKKESEE</sequence>
<gene>
    <name evidence="2" type="ORF">HCR03_08365</name>
</gene>
<evidence type="ECO:0000313" key="3">
    <source>
        <dbReference type="Proteomes" id="UP000515909"/>
    </source>
</evidence>
<accession>A0A7G8TF18</accession>
<protein>
    <submittedName>
        <fullName evidence="2">Uncharacterized protein</fullName>
    </submittedName>
</protein>
<organism evidence="2 3">
    <name type="scientific">Caproicibacter fermentans</name>
    <dbReference type="NCBI Taxonomy" id="2576756"/>
    <lineage>
        <taxon>Bacteria</taxon>
        <taxon>Bacillati</taxon>
        <taxon>Bacillota</taxon>
        <taxon>Clostridia</taxon>
        <taxon>Eubacteriales</taxon>
        <taxon>Acutalibacteraceae</taxon>
        <taxon>Caproicibacter</taxon>
    </lineage>
</organism>
<reference evidence="2 3" key="1">
    <citation type="submission" date="2020-08" db="EMBL/GenBank/DDBJ databases">
        <title>The isolate Caproiciproducens sp. 7D4C2 produces n-caproate at mildly acidic conditions from hexoses: genome and rBOX comparison with related strains and chain-elongating bacteria.</title>
        <authorList>
            <person name="Esquivel-Elizondo S."/>
            <person name="Bagci C."/>
            <person name="Temovska M."/>
            <person name="Jeon B.S."/>
            <person name="Bessarab I."/>
            <person name="Williams R.B.H."/>
            <person name="Huson D.H."/>
            <person name="Angenent L.T."/>
        </authorList>
    </citation>
    <scope>NUCLEOTIDE SEQUENCE [LARGE SCALE GENOMIC DNA]</scope>
    <source>
        <strain evidence="2 3">7D4C2</strain>
    </source>
</reference>
<feature type="coiled-coil region" evidence="1">
    <location>
        <begin position="6"/>
        <end position="40"/>
    </location>
</feature>
<name>A0A7G8TF18_9FIRM</name>
<proteinExistence type="predicted"/>
<evidence type="ECO:0000313" key="2">
    <source>
        <dbReference type="EMBL" id="QNK42209.1"/>
    </source>
</evidence>
<dbReference type="RefSeq" id="WP_187037604.1">
    <property type="nucleotide sequence ID" value="NZ_CP060286.1"/>
</dbReference>
<dbReference type="AlphaFoldDB" id="A0A7G8TF18"/>
<evidence type="ECO:0000256" key="1">
    <source>
        <dbReference type="SAM" id="Coils"/>
    </source>
</evidence>
<dbReference type="EMBL" id="CP060286">
    <property type="protein sequence ID" value="QNK42209.1"/>
    <property type="molecule type" value="Genomic_DNA"/>
</dbReference>